<dbReference type="InterPro" id="IPR029058">
    <property type="entry name" value="AB_hydrolase_fold"/>
</dbReference>
<dbReference type="Gene3D" id="3.40.50.1820">
    <property type="entry name" value="alpha/beta hydrolase"/>
    <property type="match status" value="1"/>
</dbReference>
<accession>A0A1Y6E9R1</accession>
<dbReference type="RefSeq" id="WP_086433434.1">
    <property type="nucleotide sequence ID" value="NZ_FXWH01000001.1"/>
</dbReference>
<reference evidence="3" key="1">
    <citation type="submission" date="2017-04" db="EMBL/GenBank/DDBJ databases">
        <authorList>
            <person name="Varghese N."/>
            <person name="Submissions S."/>
        </authorList>
    </citation>
    <scope>NUCLEOTIDE SEQUENCE [LARGE SCALE GENOMIC DNA]</scope>
</reference>
<keyword evidence="3" id="KW-1185">Reference proteome</keyword>
<dbReference type="InterPro" id="IPR000073">
    <property type="entry name" value="AB_hydrolase_1"/>
</dbReference>
<evidence type="ECO:0000313" key="2">
    <source>
        <dbReference type="EMBL" id="SMQ59239.1"/>
    </source>
</evidence>
<evidence type="ECO:0000313" key="3">
    <source>
        <dbReference type="Proteomes" id="UP000194450"/>
    </source>
</evidence>
<sequence>MLLKLFRFGFNCYARLFPVRARESARKLLMTPRLSNKPLRELNDLPNPEASPLASGGMLYSWYGGNKTAVFLHGWEGNYLQFQPLFRKLYTKGWSVHSIAAPGHKGAKESESHPIKFLDSLQEVAKRLDNIDLLVGYSMGAGVSAALGADSGDSTLSLPKKMVLIAPPSSFQNVLQRFCQFIGLPGSHQQAFISYVSDYVKRPVSELDLLVAGQQITAKTLVIHDYADKEIPHDEGHALAKAIPAGECMSTIGFGHRRVLKADSVIAKIVEFANT</sequence>
<dbReference type="AlphaFoldDB" id="A0A1Y6E9R1"/>
<protein>
    <submittedName>
        <fullName evidence="2">Esterase/lipase</fullName>
    </submittedName>
</protein>
<dbReference type="Proteomes" id="UP000194450">
    <property type="component" value="Unassembled WGS sequence"/>
</dbReference>
<name>A0A1Y6E9R1_9GAMM</name>
<dbReference type="EMBL" id="FXWH01000001">
    <property type="protein sequence ID" value="SMQ59239.1"/>
    <property type="molecule type" value="Genomic_DNA"/>
</dbReference>
<gene>
    <name evidence="2" type="ORF">SAMN06297229_0236</name>
</gene>
<dbReference type="SUPFAM" id="SSF53474">
    <property type="entry name" value="alpha/beta-Hydrolases"/>
    <property type="match status" value="1"/>
</dbReference>
<proteinExistence type="predicted"/>
<organism evidence="2 3">
    <name type="scientific">Pseudidiomarina planktonica</name>
    <dbReference type="NCBI Taxonomy" id="1323738"/>
    <lineage>
        <taxon>Bacteria</taxon>
        <taxon>Pseudomonadati</taxon>
        <taxon>Pseudomonadota</taxon>
        <taxon>Gammaproteobacteria</taxon>
        <taxon>Alteromonadales</taxon>
        <taxon>Idiomarinaceae</taxon>
        <taxon>Pseudidiomarina</taxon>
    </lineage>
</organism>
<dbReference type="OrthoDB" id="9785847at2"/>
<evidence type="ECO:0000259" key="1">
    <source>
        <dbReference type="Pfam" id="PF12697"/>
    </source>
</evidence>
<dbReference type="Pfam" id="PF12697">
    <property type="entry name" value="Abhydrolase_6"/>
    <property type="match status" value="1"/>
</dbReference>
<feature type="domain" description="AB hydrolase-1" evidence="1">
    <location>
        <begin position="70"/>
        <end position="182"/>
    </location>
</feature>